<name>A0A4Y2HU10_ARAVE</name>
<keyword evidence="2" id="KW-1185">Reference proteome</keyword>
<evidence type="ECO:0000313" key="1">
    <source>
        <dbReference type="EMBL" id="GBM68944.1"/>
    </source>
</evidence>
<protein>
    <submittedName>
        <fullName evidence="1">Uncharacterized protein</fullName>
    </submittedName>
</protein>
<comment type="caution">
    <text evidence="1">The sequence shown here is derived from an EMBL/GenBank/DDBJ whole genome shotgun (WGS) entry which is preliminary data.</text>
</comment>
<gene>
    <name evidence="1" type="ORF">AVEN_205284_1</name>
</gene>
<dbReference type="EMBL" id="BGPR01104225">
    <property type="protein sequence ID" value="GBM68944.1"/>
    <property type="molecule type" value="Genomic_DNA"/>
</dbReference>
<organism evidence="1 2">
    <name type="scientific">Araneus ventricosus</name>
    <name type="common">Orbweaver spider</name>
    <name type="synonym">Epeira ventricosa</name>
    <dbReference type="NCBI Taxonomy" id="182803"/>
    <lineage>
        <taxon>Eukaryota</taxon>
        <taxon>Metazoa</taxon>
        <taxon>Ecdysozoa</taxon>
        <taxon>Arthropoda</taxon>
        <taxon>Chelicerata</taxon>
        <taxon>Arachnida</taxon>
        <taxon>Araneae</taxon>
        <taxon>Araneomorphae</taxon>
        <taxon>Entelegynae</taxon>
        <taxon>Araneoidea</taxon>
        <taxon>Araneidae</taxon>
        <taxon>Araneus</taxon>
    </lineage>
</organism>
<accession>A0A4Y2HU10</accession>
<sequence length="115" mass="12665">MLLTLSRIIFNSSAIILKDSRRSSASIRRTHSMLSGVLLVGARPELGSSLTSSFPSLKRLNHSKTHFLLTASTFNNISCVSVSVAVLPDLKQNLMFTRCSFRIDAPSHTDSLNWS</sequence>
<dbReference type="AlphaFoldDB" id="A0A4Y2HU10"/>
<proteinExistence type="predicted"/>
<evidence type="ECO:0000313" key="2">
    <source>
        <dbReference type="Proteomes" id="UP000499080"/>
    </source>
</evidence>
<dbReference type="Proteomes" id="UP000499080">
    <property type="component" value="Unassembled WGS sequence"/>
</dbReference>
<reference evidence="1 2" key="1">
    <citation type="journal article" date="2019" name="Sci. Rep.">
        <title>Orb-weaving spider Araneus ventricosus genome elucidates the spidroin gene catalogue.</title>
        <authorList>
            <person name="Kono N."/>
            <person name="Nakamura H."/>
            <person name="Ohtoshi R."/>
            <person name="Moran D.A.P."/>
            <person name="Shinohara A."/>
            <person name="Yoshida Y."/>
            <person name="Fujiwara M."/>
            <person name="Mori M."/>
            <person name="Tomita M."/>
            <person name="Arakawa K."/>
        </authorList>
    </citation>
    <scope>NUCLEOTIDE SEQUENCE [LARGE SCALE GENOMIC DNA]</scope>
</reference>